<reference evidence="1" key="1">
    <citation type="journal article" date="2014" name="Int. J. Syst. Evol. Microbiol.">
        <title>Complete genome sequence of Corynebacterium casei LMG S-19264T (=DSM 44701T), isolated from a smear-ripened cheese.</title>
        <authorList>
            <consortium name="US DOE Joint Genome Institute (JGI-PGF)"/>
            <person name="Walter F."/>
            <person name="Albersmeier A."/>
            <person name="Kalinowski J."/>
            <person name="Ruckert C."/>
        </authorList>
    </citation>
    <scope>NUCLEOTIDE SEQUENCE</scope>
    <source>
        <strain evidence="1">JCM 4477</strain>
    </source>
</reference>
<dbReference type="AlphaFoldDB" id="A0A919B1Y5"/>
<reference evidence="1" key="2">
    <citation type="submission" date="2020-09" db="EMBL/GenBank/DDBJ databases">
        <authorList>
            <person name="Sun Q."/>
            <person name="Ohkuma M."/>
        </authorList>
    </citation>
    <scope>NUCLEOTIDE SEQUENCE</scope>
    <source>
        <strain evidence="1">JCM 4477</strain>
    </source>
</reference>
<organism evidence="1 2">
    <name type="scientific">Streptomyces fumanus</name>
    <dbReference type="NCBI Taxonomy" id="67302"/>
    <lineage>
        <taxon>Bacteria</taxon>
        <taxon>Bacillati</taxon>
        <taxon>Actinomycetota</taxon>
        <taxon>Actinomycetes</taxon>
        <taxon>Kitasatosporales</taxon>
        <taxon>Streptomycetaceae</taxon>
        <taxon>Streptomyces</taxon>
    </lineage>
</organism>
<gene>
    <name evidence="1" type="ORF">GCM10018772_71110</name>
</gene>
<sequence>MCAASTWRGGSLITWQKGVFDANVDLDELVYMSESVKPIGPNASGHYERIVNAGRLIGRTSEQTGQKPTSWFLLAQDKWGSVRTMYPVEKPIE</sequence>
<accession>A0A919B1Y5</accession>
<proteinExistence type="predicted"/>
<protein>
    <submittedName>
        <fullName evidence="1">Uncharacterized protein</fullName>
    </submittedName>
</protein>
<comment type="caution">
    <text evidence="1">The sequence shown here is derived from an EMBL/GenBank/DDBJ whole genome shotgun (WGS) entry which is preliminary data.</text>
</comment>
<dbReference type="Proteomes" id="UP000630718">
    <property type="component" value="Unassembled WGS sequence"/>
</dbReference>
<name>A0A919B1Y5_9ACTN</name>
<keyword evidence="2" id="KW-1185">Reference proteome</keyword>
<evidence type="ECO:0000313" key="2">
    <source>
        <dbReference type="Proteomes" id="UP000630718"/>
    </source>
</evidence>
<dbReference type="EMBL" id="BNBI01000028">
    <property type="protein sequence ID" value="GHF35536.1"/>
    <property type="molecule type" value="Genomic_DNA"/>
</dbReference>
<evidence type="ECO:0000313" key="1">
    <source>
        <dbReference type="EMBL" id="GHF35536.1"/>
    </source>
</evidence>